<comment type="caution">
    <text evidence="4">The sequence shown here is derived from an EMBL/GenBank/DDBJ whole genome shotgun (WGS) entry which is preliminary data.</text>
</comment>
<dbReference type="VEuPathDB" id="AmoebaDB:NfTy_001350"/>
<dbReference type="Gene3D" id="1.20.1280.50">
    <property type="match status" value="1"/>
</dbReference>
<keyword evidence="5" id="KW-1185">Reference proteome</keyword>
<dbReference type="Proteomes" id="UP000444721">
    <property type="component" value="Unassembled WGS sequence"/>
</dbReference>
<dbReference type="Pfam" id="PF12937">
    <property type="entry name" value="F-box-like"/>
    <property type="match status" value="1"/>
</dbReference>
<accession>A0A6A5CDC4</accession>
<dbReference type="SUPFAM" id="SSF48403">
    <property type="entry name" value="Ankyrin repeat"/>
    <property type="match status" value="1"/>
</dbReference>
<dbReference type="InterPro" id="IPR036047">
    <property type="entry name" value="F-box-like_dom_sf"/>
</dbReference>
<name>A0A6A5CDC4_NAEFO</name>
<protein>
    <recommendedName>
        <fullName evidence="3">C2H2-type domain-containing protein</fullName>
    </recommendedName>
</protein>
<evidence type="ECO:0000313" key="5">
    <source>
        <dbReference type="Proteomes" id="UP000444721"/>
    </source>
</evidence>
<gene>
    <name evidence="4" type="ORF">FDP41_000463</name>
</gene>
<dbReference type="EMBL" id="VFQX01000002">
    <property type="protein sequence ID" value="KAF0984564.1"/>
    <property type="molecule type" value="Genomic_DNA"/>
</dbReference>
<dbReference type="InterPro" id="IPR013087">
    <property type="entry name" value="Znf_C2H2_type"/>
</dbReference>
<dbReference type="RefSeq" id="XP_044569277.1">
    <property type="nucleotide sequence ID" value="XM_044708065.1"/>
</dbReference>
<keyword evidence="1" id="KW-0862">Zinc</keyword>
<organism evidence="4 5">
    <name type="scientific">Naegleria fowleri</name>
    <name type="common">Brain eating amoeba</name>
    <dbReference type="NCBI Taxonomy" id="5763"/>
    <lineage>
        <taxon>Eukaryota</taxon>
        <taxon>Discoba</taxon>
        <taxon>Heterolobosea</taxon>
        <taxon>Tetramitia</taxon>
        <taxon>Eutetramitia</taxon>
        <taxon>Vahlkampfiidae</taxon>
        <taxon>Naegleria</taxon>
    </lineage>
</organism>
<dbReference type="InterPro" id="IPR036770">
    <property type="entry name" value="Ankyrin_rpt-contain_sf"/>
</dbReference>
<dbReference type="SUPFAM" id="SSF81383">
    <property type="entry name" value="F-box domain"/>
    <property type="match status" value="1"/>
</dbReference>
<feature type="domain" description="C2H2-type" evidence="3">
    <location>
        <begin position="815"/>
        <end position="845"/>
    </location>
</feature>
<reference evidence="4 5" key="1">
    <citation type="journal article" date="2019" name="Sci. Rep.">
        <title>Nanopore sequencing improves the draft genome of the human pathogenic amoeba Naegleria fowleri.</title>
        <authorList>
            <person name="Liechti N."/>
            <person name="Schurch N."/>
            <person name="Bruggmann R."/>
            <person name="Wittwer M."/>
        </authorList>
    </citation>
    <scope>NUCLEOTIDE SEQUENCE [LARGE SCALE GENOMIC DNA]</scope>
    <source>
        <strain evidence="4 5">ATCC 30894</strain>
    </source>
</reference>
<dbReference type="AlphaFoldDB" id="A0A6A5CDC4"/>
<evidence type="ECO:0000256" key="2">
    <source>
        <dbReference type="SAM" id="MobiDB-lite"/>
    </source>
</evidence>
<dbReference type="Gene3D" id="1.25.40.20">
    <property type="entry name" value="Ankyrin repeat-containing domain"/>
    <property type="match status" value="1"/>
</dbReference>
<dbReference type="GeneID" id="68107681"/>
<dbReference type="InterPro" id="IPR001810">
    <property type="entry name" value="F-box_dom"/>
</dbReference>
<dbReference type="VEuPathDB" id="AmoebaDB:FDP41_000463"/>
<feature type="region of interest" description="Disordered" evidence="2">
    <location>
        <begin position="289"/>
        <end position="313"/>
    </location>
</feature>
<dbReference type="VEuPathDB" id="AmoebaDB:NF0129080"/>
<feature type="compositionally biased region" description="Basic and acidic residues" evidence="2">
    <location>
        <begin position="289"/>
        <end position="304"/>
    </location>
</feature>
<evidence type="ECO:0000259" key="3">
    <source>
        <dbReference type="PROSITE" id="PS50157"/>
    </source>
</evidence>
<keyword evidence="1" id="KW-0863">Zinc-finger</keyword>
<proteinExistence type="predicted"/>
<dbReference type="OrthoDB" id="627774at2759"/>
<evidence type="ECO:0000256" key="1">
    <source>
        <dbReference type="PROSITE-ProRule" id="PRU00042"/>
    </source>
</evidence>
<keyword evidence="1" id="KW-0479">Metal-binding</keyword>
<evidence type="ECO:0000313" key="4">
    <source>
        <dbReference type="EMBL" id="KAF0984564.1"/>
    </source>
</evidence>
<dbReference type="PROSITE" id="PS00028">
    <property type="entry name" value="ZINC_FINGER_C2H2_1"/>
    <property type="match status" value="1"/>
</dbReference>
<sequence>MFLQHNGIIDPSDEFLLSQIFSYLKHETIYQRMSLVCRDWYQVISKGYFMGEEFYLDEHVIFEYSCTNIEELLSMKTNTSNTIVLNPNDNNYSHLIEFALEFQRFYSTLVFDPYYPERRSSDEFRLMRRFQSFMSKRFIHYLRFLQNKHGTIQGVKIVNMYEILLLDDSMKMIGLMSSLFPSVTIVRSALSFPYGRSLDYLLEIATGFDKLQKVYLLSFSVDQAHVLASSFEESSSTIPPKNPFVQQTIQDTTRNYPHVHFVNTDFTIYAYLESSQVVEQLITTLNRLKRNDHPPRSHHIEKETASPSSQNELYSPNEIFTSDLELLSTLKAEPWMLHFHVANENILTMAIRLKFRESVKYILSKNSALLTKSTNHLRRNFKHQSPLSVALTCTSPEDGILDDIILALQKLSKKSDEYIHDAVTKILPLNDKRILHAEPHSTLLDFFILPLTPQVEKYVHEKYGFDNSLANLLNYQTGYSFTHYILQHFPLQWTKLKTLHPEKVFRDFESFQDSLLGSNPLHALCSSHCPLSIFKDVMNSYYNSHPEILEQHLRGTTIGNQSPLHTLFFLNVNHFKEMPEKFWILWEKCGSILRKYLLLPNANGETPLELLLSCIRQGNISQIEDFIRHVVSQMALENEKNALQIFRKLCLQRKSFTLLYIICRALDGRLFPLQPDDEGYDFLTWTTNLLDSTTIKNQYYYVLKNGNLNFQYRFPKINRTLLHFVVESKCKNSAILIPFLIHFGVGVNEVDTRGNTCLHLIDDVCSRWSGEYHIAKLLRNMGAKVNIYNHDGREPCSRMRPRRTIWKSKQVVSVFICEHCLKYFTSQKAMHKHEEAKHAPHVSKE</sequence>
<dbReference type="PROSITE" id="PS50157">
    <property type="entry name" value="ZINC_FINGER_C2H2_2"/>
    <property type="match status" value="1"/>
</dbReference>
<dbReference type="GO" id="GO:0008270">
    <property type="term" value="F:zinc ion binding"/>
    <property type="evidence" value="ECO:0007669"/>
    <property type="project" value="UniProtKB-KW"/>
</dbReference>